<evidence type="ECO:0000313" key="1">
    <source>
        <dbReference type="EMBL" id="DBA35346.1"/>
    </source>
</evidence>
<dbReference type="Proteomes" id="UP001302265">
    <property type="component" value="Segment"/>
</dbReference>
<protein>
    <submittedName>
        <fullName evidence="1">Tail completion or Neck1 protein</fullName>
    </submittedName>
</protein>
<dbReference type="Pfam" id="PF04883">
    <property type="entry name" value="HK97-gp10_like"/>
    <property type="match status" value="1"/>
</dbReference>
<keyword evidence="2" id="KW-1185">Reference proteome</keyword>
<dbReference type="EMBL" id="BK063676">
    <property type="protein sequence ID" value="DBA35346.1"/>
    <property type="molecule type" value="Genomic_DNA"/>
</dbReference>
<gene>
    <name evidence="1" type="ORF">vir215_00044</name>
</gene>
<name>A0AA87CCC6_9CAUD</name>
<organism evidence="1 2">
    <name type="scientific">Caudoviricetes sp. vir215</name>
    <dbReference type="NCBI Taxonomy" id="3068354"/>
    <lineage>
        <taxon>Viruses</taxon>
        <taxon>Duplodnaviria</taxon>
        <taxon>Heunggongvirae</taxon>
        <taxon>Uroviricota</taxon>
        <taxon>Caudoviricetes</taxon>
    </lineage>
</organism>
<proteinExistence type="predicted"/>
<evidence type="ECO:0000313" key="2">
    <source>
        <dbReference type="Proteomes" id="UP001302265"/>
    </source>
</evidence>
<reference evidence="1 2" key="1">
    <citation type="journal article" date="2023" name="Nat. Microbiol.">
        <title>A compendium of viruses from methanogenic archaea reveals their diversity and adaptations to the gut environment.</title>
        <authorList>
            <person name="Medvedeva S."/>
            <person name="Borrel G."/>
            <person name="Krupovic M."/>
            <person name="Gribaldo S."/>
        </authorList>
    </citation>
    <scope>NUCLEOTIDE SEQUENCE [LARGE SCALE GENOMIC DNA]</scope>
</reference>
<dbReference type="GeneID" id="98835767"/>
<accession>A0AA87CCC6</accession>
<dbReference type="InterPro" id="IPR010064">
    <property type="entry name" value="HK97-gp10_tail"/>
</dbReference>
<sequence>MRIEVDAEDVQRKLRSMVDLDGIIERRCADRIQEVMRRDAVKNLTESKAVDTGVLRASIETDDGYNSFVEHPEEGVSVGIRTDVSYALFIEYGTGPKGDPEIPHTSKSSWVYPTGDPEHPFKVAVSQPARPFMRPALYNNRKAFVKIIKEGIRDEWAS</sequence>
<dbReference type="RefSeq" id="YP_011108899.1">
    <property type="nucleotide sequence ID" value="NC_092586.1"/>
</dbReference>